<dbReference type="VEuPathDB" id="AmoebaDB:NAEGRDRAFT_57389"/>
<name>D2V7J2_NAEGR</name>
<dbReference type="EMBL" id="GG738855">
    <property type="protein sequence ID" value="EFC47388.1"/>
    <property type="molecule type" value="Genomic_DNA"/>
</dbReference>
<feature type="region of interest" description="Disordered" evidence="1">
    <location>
        <begin position="504"/>
        <end position="533"/>
    </location>
</feature>
<feature type="compositionally biased region" description="Basic residues" evidence="1">
    <location>
        <begin position="1"/>
        <end position="17"/>
    </location>
</feature>
<feature type="region of interest" description="Disordered" evidence="1">
    <location>
        <begin position="1"/>
        <end position="56"/>
    </location>
</feature>
<dbReference type="Proteomes" id="UP000006671">
    <property type="component" value="Unassembled WGS sequence"/>
</dbReference>
<dbReference type="InParanoid" id="D2V7J2"/>
<accession>D2V7J2</accession>
<dbReference type="AlphaFoldDB" id="D2V7J2"/>
<feature type="region of interest" description="Disordered" evidence="1">
    <location>
        <begin position="459"/>
        <end position="483"/>
    </location>
</feature>
<feature type="compositionally biased region" description="Basic and acidic residues" evidence="1">
    <location>
        <begin position="461"/>
        <end position="470"/>
    </location>
</feature>
<feature type="compositionally biased region" description="Low complexity" evidence="1">
    <location>
        <begin position="22"/>
        <end position="42"/>
    </location>
</feature>
<proteinExistence type="predicted"/>
<evidence type="ECO:0000313" key="2">
    <source>
        <dbReference type="EMBL" id="EFC47388.1"/>
    </source>
</evidence>
<dbReference type="KEGG" id="ngr:NAEGRDRAFT_57389"/>
<evidence type="ECO:0000256" key="1">
    <source>
        <dbReference type="SAM" id="MobiDB-lite"/>
    </source>
</evidence>
<dbReference type="OrthoDB" id="10258054at2759"/>
<keyword evidence="3" id="KW-1185">Reference proteome</keyword>
<evidence type="ECO:0008006" key="4">
    <source>
        <dbReference type="Google" id="ProtNLM"/>
    </source>
</evidence>
<evidence type="ECO:0000313" key="3">
    <source>
        <dbReference type="Proteomes" id="UP000006671"/>
    </source>
</evidence>
<dbReference type="InterPro" id="IPR036691">
    <property type="entry name" value="Endo/exonu/phosph_ase_sf"/>
</dbReference>
<gene>
    <name evidence="2" type="ORF">NAEGRDRAFT_57389</name>
</gene>
<sequence length="595" mass="67648">MARKRNSKNKKNRRKASKDKSNLSQSTTSLSSTDSAHSSSILEQQHDSPLENNGNMMNFNLIRNVDDQQPQQQTNSLLNNVAISSSSNSIPILSSGNADTSLYTRRSAVTSRWVDEQDFSPASSPINNVIVVDERHEVKLEILEKSHSSHHHHMSSSLIDAQFDEQFEKATSSRKTSKKKLTVASWSASSVEGENIDEDDDNNKSTIQQIGEQAPDLILLQDVNYGQLIKSLKCLKKAEEHLEMKHEETMTDSEDNEPPVYKWFCCGHKNSYEPSKLDETIESSEERDEDTPMIQSTSTTSIITRFLQNEVRNRETEDRDPDDFVTEYLPIIYNSERLKCVDCGVYWFSKNHKEAGTKSWDSLVPRFCNWAAFVFKPYDEEAEEEYKDFIVFNTHWDQGVEARRYAAHSMRQEIVGKMSNYNSITNKTTITPTITVGNFNSLPKSNALSILVTGTDLGAHNNDDQTKPIDSDSDSDDFPTPYDRESLIIPCQKQLSASLMVFEKTDSRQSTASSEDHHDEDNDEDESSESESYSGTWYHNVAFEPTFVDQETKESSTLDYVFISPCVKTLDFQLLETNTSTESQHHKPLITTFEL</sequence>
<dbReference type="OMA" id="NTHWDQG"/>
<protein>
    <recommendedName>
        <fullName evidence="4">Endonuclease/exonuclease/phosphatase domain-containing protein</fullName>
    </recommendedName>
</protein>
<organism evidence="3">
    <name type="scientific">Naegleria gruberi</name>
    <name type="common">Amoeba</name>
    <dbReference type="NCBI Taxonomy" id="5762"/>
    <lineage>
        <taxon>Eukaryota</taxon>
        <taxon>Discoba</taxon>
        <taxon>Heterolobosea</taxon>
        <taxon>Tetramitia</taxon>
        <taxon>Eutetramitia</taxon>
        <taxon>Vahlkampfiidae</taxon>
        <taxon>Naegleria</taxon>
    </lineage>
</organism>
<dbReference type="GeneID" id="8860378"/>
<reference evidence="2 3" key="1">
    <citation type="journal article" date="2010" name="Cell">
        <title>The genome of Naegleria gruberi illuminates early eukaryotic versatility.</title>
        <authorList>
            <person name="Fritz-Laylin L.K."/>
            <person name="Prochnik S.E."/>
            <person name="Ginger M.L."/>
            <person name="Dacks J.B."/>
            <person name="Carpenter M.L."/>
            <person name="Field M.C."/>
            <person name="Kuo A."/>
            <person name="Paredez A."/>
            <person name="Chapman J."/>
            <person name="Pham J."/>
            <person name="Shu S."/>
            <person name="Neupane R."/>
            <person name="Cipriano M."/>
            <person name="Mancuso J."/>
            <person name="Tu H."/>
            <person name="Salamov A."/>
            <person name="Lindquist E."/>
            <person name="Shapiro H."/>
            <person name="Lucas S."/>
            <person name="Grigoriev I.V."/>
            <person name="Cande W.Z."/>
            <person name="Fulton C."/>
            <person name="Rokhsar D.S."/>
            <person name="Dawson S.C."/>
        </authorList>
    </citation>
    <scope>NUCLEOTIDE SEQUENCE [LARGE SCALE GENOMIC DNA]</scope>
    <source>
        <strain evidence="2 3">NEG-M</strain>
    </source>
</reference>
<dbReference type="RefSeq" id="XP_002680132.1">
    <property type="nucleotide sequence ID" value="XM_002680086.1"/>
</dbReference>
<dbReference type="SUPFAM" id="SSF56219">
    <property type="entry name" value="DNase I-like"/>
    <property type="match status" value="1"/>
</dbReference>
<dbReference type="Gene3D" id="3.60.10.10">
    <property type="entry name" value="Endonuclease/exonuclease/phosphatase"/>
    <property type="match status" value="1"/>
</dbReference>